<evidence type="ECO:0000259" key="8">
    <source>
        <dbReference type="PROSITE" id="PS51330"/>
    </source>
</evidence>
<keyword evidence="5 7" id="KW-0521">NADP</keyword>
<dbReference type="CDD" id="cd00209">
    <property type="entry name" value="DHFR"/>
    <property type="match status" value="1"/>
</dbReference>
<name>A0ABW4L040_9MICO</name>
<keyword evidence="10" id="KW-1185">Reference proteome</keyword>
<dbReference type="SUPFAM" id="SSF53597">
    <property type="entry name" value="Dihydrofolate reductase-like"/>
    <property type="match status" value="1"/>
</dbReference>
<comment type="pathway">
    <text evidence="1 7">Cofactor biosynthesis; tetrahydrofolate biosynthesis; 5,6,7,8-tetrahydrofolate from 7,8-dihydrofolate: step 1/1.</text>
</comment>
<accession>A0ABW4L040</accession>
<dbReference type="Proteomes" id="UP001597277">
    <property type="component" value="Unassembled WGS sequence"/>
</dbReference>
<evidence type="ECO:0000256" key="7">
    <source>
        <dbReference type="PIRNR" id="PIRNR000194"/>
    </source>
</evidence>
<dbReference type="InterPro" id="IPR001796">
    <property type="entry name" value="DHFR_dom"/>
</dbReference>
<reference evidence="10" key="1">
    <citation type="journal article" date="2019" name="Int. J. Syst. Evol. Microbiol.">
        <title>The Global Catalogue of Microorganisms (GCM) 10K type strain sequencing project: providing services to taxonomists for standard genome sequencing and annotation.</title>
        <authorList>
            <consortium name="The Broad Institute Genomics Platform"/>
            <consortium name="The Broad Institute Genome Sequencing Center for Infectious Disease"/>
            <person name="Wu L."/>
            <person name="Ma J."/>
        </authorList>
    </citation>
    <scope>NUCLEOTIDE SEQUENCE [LARGE SCALE GENOMIC DNA]</scope>
    <source>
        <strain evidence="10">JCM 17130</strain>
    </source>
</reference>
<dbReference type="PANTHER" id="PTHR48069">
    <property type="entry name" value="DIHYDROFOLATE REDUCTASE"/>
    <property type="match status" value="1"/>
</dbReference>
<evidence type="ECO:0000256" key="6">
    <source>
        <dbReference type="ARBA" id="ARBA00023002"/>
    </source>
</evidence>
<proteinExistence type="inferred from homology"/>
<comment type="caution">
    <text evidence="9">The sequence shown here is derived from an EMBL/GenBank/DDBJ whole genome shotgun (WGS) entry which is preliminary data.</text>
</comment>
<sequence>MLGLIWAQAHDRIIGAHGTMPWHVPEDLARFKRLTSGCAVVMGRSTWESFPAPFRPLPGRRNIVLTGRHEYEAPGAEVTSDLDAALDLAGAGAEPVWILGGGQVYAQSIDRADVLEVTEIDLDVDGDTRAPAIDAATWRLAAADPNDGWHTSRTGPRYRFLTYRR</sequence>
<evidence type="ECO:0000256" key="1">
    <source>
        <dbReference type="ARBA" id="ARBA00004903"/>
    </source>
</evidence>
<feature type="domain" description="DHFR" evidence="8">
    <location>
        <begin position="1"/>
        <end position="165"/>
    </location>
</feature>
<dbReference type="PROSITE" id="PS51330">
    <property type="entry name" value="DHFR_2"/>
    <property type="match status" value="1"/>
</dbReference>
<dbReference type="EMBL" id="JBHUEE010000001">
    <property type="protein sequence ID" value="MFD1716886.1"/>
    <property type="molecule type" value="Genomic_DNA"/>
</dbReference>
<evidence type="ECO:0000256" key="5">
    <source>
        <dbReference type="ARBA" id="ARBA00022857"/>
    </source>
</evidence>
<dbReference type="RefSeq" id="WP_388002304.1">
    <property type="nucleotide sequence ID" value="NZ_JBHUEE010000001.1"/>
</dbReference>
<dbReference type="EC" id="1.5.1.3" evidence="3 7"/>
<dbReference type="PIRSF" id="PIRSF000194">
    <property type="entry name" value="DHFR"/>
    <property type="match status" value="1"/>
</dbReference>
<evidence type="ECO:0000256" key="3">
    <source>
        <dbReference type="ARBA" id="ARBA00012856"/>
    </source>
</evidence>
<keyword evidence="4 7" id="KW-0554">One-carbon metabolism</keyword>
<gene>
    <name evidence="9" type="ORF">ACFSE6_03505</name>
</gene>
<evidence type="ECO:0000256" key="4">
    <source>
        <dbReference type="ARBA" id="ARBA00022563"/>
    </source>
</evidence>
<comment type="catalytic activity">
    <reaction evidence="7">
        <text>(6S)-5,6,7,8-tetrahydrofolate + NADP(+) = 7,8-dihydrofolate + NADPH + H(+)</text>
        <dbReference type="Rhea" id="RHEA:15009"/>
        <dbReference type="ChEBI" id="CHEBI:15378"/>
        <dbReference type="ChEBI" id="CHEBI:57451"/>
        <dbReference type="ChEBI" id="CHEBI:57453"/>
        <dbReference type="ChEBI" id="CHEBI:57783"/>
        <dbReference type="ChEBI" id="CHEBI:58349"/>
        <dbReference type="EC" id="1.5.1.3"/>
    </reaction>
</comment>
<dbReference type="InterPro" id="IPR024072">
    <property type="entry name" value="DHFR-like_dom_sf"/>
</dbReference>
<organism evidence="9 10">
    <name type="scientific">Georgenia deserti</name>
    <dbReference type="NCBI Taxonomy" id="2093781"/>
    <lineage>
        <taxon>Bacteria</taxon>
        <taxon>Bacillati</taxon>
        <taxon>Actinomycetota</taxon>
        <taxon>Actinomycetes</taxon>
        <taxon>Micrococcales</taxon>
        <taxon>Bogoriellaceae</taxon>
        <taxon>Georgenia</taxon>
    </lineage>
</organism>
<dbReference type="Gene3D" id="3.40.430.10">
    <property type="entry name" value="Dihydrofolate Reductase, subunit A"/>
    <property type="match status" value="1"/>
</dbReference>
<dbReference type="InterPro" id="IPR012259">
    <property type="entry name" value="DHFR"/>
</dbReference>
<evidence type="ECO:0000313" key="10">
    <source>
        <dbReference type="Proteomes" id="UP001597277"/>
    </source>
</evidence>
<dbReference type="PANTHER" id="PTHR48069:SF3">
    <property type="entry name" value="DIHYDROFOLATE REDUCTASE"/>
    <property type="match status" value="1"/>
</dbReference>
<dbReference type="PRINTS" id="PR00070">
    <property type="entry name" value="DHFR"/>
</dbReference>
<evidence type="ECO:0000256" key="2">
    <source>
        <dbReference type="ARBA" id="ARBA00009539"/>
    </source>
</evidence>
<protein>
    <recommendedName>
        <fullName evidence="3 7">Dihydrofolate reductase</fullName>
        <ecNumber evidence="3 7">1.5.1.3</ecNumber>
    </recommendedName>
</protein>
<evidence type="ECO:0000313" key="9">
    <source>
        <dbReference type="EMBL" id="MFD1716886.1"/>
    </source>
</evidence>
<comment type="similarity">
    <text evidence="2 7">Belongs to the dihydrofolate reductase family.</text>
</comment>
<keyword evidence="6 7" id="KW-0560">Oxidoreductase</keyword>
<dbReference type="GO" id="GO:0004146">
    <property type="term" value="F:dihydrofolate reductase activity"/>
    <property type="evidence" value="ECO:0007669"/>
    <property type="project" value="UniProtKB-EC"/>
</dbReference>
<comment type="function">
    <text evidence="7">Key enzyme in folate metabolism. Catalyzes an essential reaction for de novo glycine and purine synthesis, and for DNA precursor synthesis.</text>
</comment>
<dbReference type="Pfam" id="PF00186">
    <property type="entry name" value="DHFR_1"/>
    <property type="match status" value="1"/>
</dbReference>